<proteinExistence type="predicted"/>
<name>A0A1Y0B498_9LAMI</name>
<keyword evidence="1" id="KW-0496">Mitochondrion</keyword>
<accession>A0A1Y0B498</accession>
<dbReference type="EMBL" id="KY774314">
    <property type="protein sequence ID" value="ART32241.1"/>
    <property type="molecule type" value="Genomic_DNA"/>
</dbReference>
<gene>
    <name evidence="1" type="ORF">AEK19_MT2086</name>
</gene>
<evidence type="ECO:0000313" key="1">
    <source>
        <dbReference type="EMBL" id="ART32241.1"/>
    </source>
</evidence>
<protein>
    <submittedName>
        <fullName evidence="1">Uncharacterized protein</fullName>
    </submittedName>
</protein>
<dbReference type="AlphaFoldDB" id="A0A1Y0B498"/>
<organism evidence="1">
    <name type="scientific">Utricularia reniformis</name>
    <dbReference type="NCBI Taxonomy" id="192314"/>
    <lineage>
        <taxon>Eukaryota</taxon>
        <taxon>Viridiplantae</taxon>
        <taxon>Streptophyta</taxon>
        <taxon>Embryophyta</taxon>
        <taxon>Tracheophyta</taxon>
        <taxon>Spermatophyta</taxon>
        <taxon>Magnoliopsida</taxon>
        <taxon>eudicotyledons</taxon>
        <taxon>Gunneridae</taxon>
        <taxon>Pentapetalae</taxon>
        <taxon>asterids</taxon>
        <taxon>lamiids</taxon>
        <taxon>Lamiales</taxon>
        <taxon>Lentibulariaceae</taxon>
        <taxon>Utricularia</taxon>
    </lineage>
</organism>
<geneLocation type="mitochondrion" evidence="1"/>
<sequence>MMFPEASWMNDLRITQRVTKLECHCAGSYRKSLSLRYVFTSTLSRLRRVSLFPEIIIRTRRL</sequence>
<reference evidence="1" key="1">
    <citation type="submission" date="2017-03" db="EMBL/GenBank/DDBJ databases">
        <title>The mitochondrial genome of the carnivorous plant Utricularia reniformis (Lentibulariaceae): structure, comparative analysis and evolutionary landmarks.</title>
        <authorList>
            <person name="Silva S.R."/>
            <person name="Alvarenga D.O."/>
            <person name="Michael T.P."/>
            <person name="Miranda V.F.O."/>
            <person name="Varani A.M."/>
        </authorList>
    </citation>
    <scope>NUCLEOTIDE SEQUENCE</scope>
</reference>